<evidence type="ECO:0000256" key="4">
    <source>
        <dbReference type="ARBA" id="ARBA00023089"/>
    </source>
</evidence>
<keyword evidence="9" id="KW-1185">Reference proteome</keyword>
<gene>
    <name evidence="8" type="ORF">TEA_010365</name>
</gene>
<evidence type="ECO:0000313" key="8">
    <source>
        <dbReference type="EMBL" id="THG22768.1"/>
    </source>
</evidence>
<dbReference type="CDD" id="cd00010">
    <property type="entry name" value="AAI_LTSS"/>
    <property type="match status" value="1"/>
</dbReference>
<evidence type="ECO:0000256" key="2">
    <source>
        <dbReference type="ARBA" id="ARBA00022473"/>
    </source>
</evidence>
<comment type="similarity">
    <text evidence="1 5">Belongs to the Frigida family.</text>
</comment>
<dbReference type="STRING" id="542762.A0A4S4F049"/>
<dbReference type="GO" id="GO:0009908">
    <property type="term" value="P:flower development"/>
    <property type="evidence" value="ECO:0007669"/>
    <property type="project" value="UniProtKB-KW"/>
</dbReference>
<dbReference type="EMBL" id="SDRB02000684">
    <property type="protein sequence ID" value="THG22768.1"/>
    <property type="molecule type" value="Genomic_DNA"/>
</dbReference>
<evidence type="ECO:0000256" key="5">
    <source>
        <dbReference type="RuleBase" id="RU364012"/>
    </source>
</evidence>
<feature type="region of interest" description="Disordered" evidence="6">
    <location>
        <begin position="324"/>
        <end position="347"/>
    </location>
</feature>
<feature type="region of interest" description="Disordered" evidence="6">
    <location>
        <begin position="62"/>
        <end position="88"/>
    </location>
</feature>
<dbReference type="InterPro" id="IPR016140">
    <property type="entry name" value="Bifunc_inhib/LTP/seed_store"/>
</dbReference>
<keyword evidence="3 5" id="KW-0221">Differentiation</keyword>
<dbReference type="PANTHER" id="PTHR31791:SF47">
    <property type="entry name" value="INACTIVE FRIGIDA-LIKE PROTEIN 2"/>
    <property type="match status" value="1"/>
</dbReference>
<name>A0A4S4F049_CAMSN</name>
<evidence type="ECO:0000256" key="6">
    <source>
        <dbReference type="SAM" id="MobiDB-lite"/>
    </source>
</evidence>
<keyword evidence="2 5" id="KW-0217">Developmental protein</keyword>
<organism evidence="8 9">
    <name type="scientific">Camellia sinensis var. sinensis</name>
    <name type="common">China tea</name>
    <dbReference type="NCBI Taxonomy" id="542762"/>
    <lineage>
        <taxon>Eukaryota</taxon>
        <taxon>Viridiplantae</taxon>
        <taxon>Streptophyta</taxon>
        <taxon>Embryophyta</taxon>
        <taxon>Tracheophyta</taxon>
        <taxon>Spermatophyta</taxon>
        <taxon>Magnoliopsida</taxon>
        <taxon>eudicotyledons</taxon>
        <taxon>Gunneridae</taxon>
        <taxon>Pentapetalae</taxon>
        <taxon>asterids</taxon>
        <taxon>Ericales</taxon>
        <taxon>Theaceae</taxon>
        <taxon>Camellia</taxon>
    </lineage>
</organism>
<dbReference type="Pfam" id="PF07899">
    <property type="entry name" value="Frigida"/>
    <property type="match status" value="1"/>
</dbReference>
<keyword evidence="4 5" id="KW-0287">Flowering</keyword>
<evidence type="ECO:0000256" key="3">
    <source>
        <dbReference type="ARBA" id="ARBA00022782"/>
    </source>
</evidence>
<comment type="caution">
    <text evidence="8">The sequence shown here is derived from an EMBL/GenBank/DDBJ whole genome shotgun (WGS) entry which is preliminary data.</text>
</comment>
<protein>
    <recommendedName>
        <fullName evidence="5">FRIGIDA-like protein</fullName>
    </recommendedName>
</protein>
<dbReference type="GO" id="GO:0030154">
    <property type="term" value="P:cell differentiation"/>
    <property type="evidence" value="ECO:0007669"/>
    <property type="project" value="UniProtKB-KW"/>
</dbReference>
<dbReference type="InterPro" id="IPR012474">
    <property type="entry name" value="Frigida"/>
</dbReference>
<feature type="compositionally biased region" description="Low complexity" evidence="6">
    <location>
        <begin position="62"/>
        <end position="71"/>
    </location>
</feature>
<dbReference type="SUPFAM" id="SSF47699">
    <property type="entry name" value="Bifunctional inhibitor/lipid-transfer protein/seed storage 2S albumin"/>
    <property type="match status" value="1"/>
</dbReference>
<feature type="region of interest" description="Disordered" evidence="6">
    <location>
        <begin position="373"/>
        <end position="397"/>
    </location>
</feature>
<dbReference type="Gene3D" id="1.10.110.10">
    <property type="entry name" value="Plant lipid-transfer and hydrophobic proteins"/>
    <property type="match status" value="1"/>
</dbReference>
<dbReference type="InterPro" id="IPR036312">
    <property type="entry name" value="Bifun_inhib/LTP/seed_sf"/>
</dbReference>
<evidence type="ECO:0000256" key="1">
    <source>
        <dbReference type="ARBA" id="ARBA00008956"/>
    </source>
</evidence>
<evidence type="ECO:0000313" key="9">
    <source>
        <dbReference type="Proteomes" id="UP000306102"/>
    </source>
</evidence>
<dbReference type="AlphaFoldDB" id="A0A4S4F049"/>
<dbReference type="Pfam" id="PF14368">
    <property type="entry name" value="LTP_2"/>
    <property type="match status" value="1"/>
</dbReference>
<proteinExistence type="inferred from homology"/>
<sequence>MVTMETISAALSLVDSKKENLRKAFEDLQSHSSSLSSFNLSWSDLDSHFSALQSSLQTQFTLLQSQQQKPQSQPPKQPPNQTQQPDSLVSVRPELKAFCENMDGLGLRNYIAERRNERATIRAELPDALRLAPDSAAMVLDATEGFYVKKSVLYDLRRSCVVLLEELMGLKPKIGGEVKERARNLADEWKGRVGSDGENPLEAFGFLLLLGTYGLADGFSVEELVDFVVIAARKGKQDLAVKFIFGFELADKFPPVTLLKNYVEESKKLAKKVRKDGNFSLQSKNEAVTKEVNALKSVIEIIEYHKLESELPKENLKNRVEALEKQKAERKQQSKLKNLSGSKRPWTTELAGPEMIPNSIAGSTVPAFQQSHLQPSGLLPDHHAPYSSSPAGPYGLAGPTSGTAQYAGPSAGSYVPAGAPFGVPGNLMPTQPHTYPSESHMPSGYFDRPIAYGGYVLNRTGHAQFRYGSPCALSSSSSSLHNQTPTPASVALEESSITSCVNLCGSRPQQHQQQESSITSCVNQLIPCFNHLNLRGSHDNPPDSCCNPLKSVIKSNPECLCSIISIKATNAAQQYGINLTDAQQLPGRCGQHVNLIACLATATSILGYKFCKFIIIGLSENFSGLWSPEKFFGLREFPGKKLEPKSRSLLCWKASKVTRRKSANPTDVIASSFFFGNQLDAVCTFCPPSTTLEGQNFSGPIFSVT</sequence>
<reference evidence="8 9" key="1">
    <citation type="journal article" date="2018" name="Proc. Natl. Acad. Sci. U.S.A.">
        <title>Draft genome sequence of Camellia sinensis var. sinensis provides insights into the evolution of the tea genome and tea quality.</title>
        <authorList>
            <person name="Wei C."/>
            <person name="Yang H."/>
            <person name="Wang S."/>
            <person name="Zhao J."/>
            <person name="Liu C."/>
            <person name="Gao L."/>
            <person name="Xia E."/>
            <person name="Lu Y."/>
            <person name="Tai Y."/>
            <person name="She G."/>
            <person name="Sun J."/>
            <person name="Cao H."/>
            <person name="Tong W."/>
            <person name="Gao Q."/>
            <person name="Li Y."/>
            <person name="Deng W."/>
            <person name="Jiang X."/>
            <person name="Wang W."/>
            <person name="Chen Q."/>
            <person name="Zhang S."/>
            <person name="Li H."/>
            <person name="Wu J."/>
            <person name="Wang P."/>
            <person name="Li P."/>
            <person name="Shi C."/>
            <person name="Zheng F."/>
            <person name="Jian J."/>
            <person name="Huang B."/>
            <person name="Shan D."/>
            <person name="Shi M."/>
            <person name="Fang C."/>
            <person name="Yue Y."/>
            <person name="Li F."/>
            <person name="Li D."/>
            <person name="Wei S."/>
            <person name="Han B."/>
            <person name="Jiang C."/>
            <person name="Yin Y."/>
            <person name="Xia T."/>
            <person name="Zhang Z."/>
            <person name="Bennetzen J.L."/>
            <person name="Zhao S."/>
            <person name="Wan X."/>
        </authorList>
    </citation>
    <scope>NUCLEOTIDE SEQUENCE [LARGE SCALE GENOMIC DNA]</scope>
    <source>
        <strain evidence="9">cv. Shuchazao</strain>
        <tissue evidence="8">Leaf</tissue>
    </source>
</reference>
<accession>A0A4S4F049</accession>
<feature type="domain" description="Bifunctional inhibitor/plant lipid transfer protein/seed storage helical" evidence="7">
    <location>
        <begin position="512"/>
        <end position="598"/>
    </location>
</feature>
<dbReference type="Proteomes" id="UP000306102">
    <property type="component" value="Unassembled WGS sequence"/>
</dbReference>
<evidence type="ECO:0000259" key="7">
    <source>
        <dbReference type="Pfam" id="PF14368"/>
    </source>
</evidence>
<dbReference type="PANTHER" id="PTHR31791">
    <property type="entry name" value="FRIGIDA-LIKE PROTEIN 3-RELATED"/>
    <property type="match status" value="1"/>
</dbReference>